<name>A0A9P4PF87_9PLEO</name>
<evidence type="ECO:0000256" key="4">
    <source>
        <dbReference type="SAM" id="MobiDB-lite"/>
    </source>
</evidence>
<dbReference type="PROSITE" id="PS50297">
    <property type="entry name" value="ANK_REP_REGION"/>
    <property type="match status" value="3"/>
</dbReference>
<feature type="repeat" description="ANK" evidence="3">
    <location>
        <begin position="766"/>
        <end position="797"/>
    </location>
</feature>
<keyword evidence="1" id="KW-0677">Repeat</keyword>
<evidence type="ECO:0000313" key="5">
    <source>
        <dbReference type="EMBL" id="KAF2442920.1"/>
    </source>
</evidence>
<feature type="compositionally biased region" description="Basic and acidic residues" evidence="4">
    <location>
        <begin position="677"/>
        <end position="688"/>
    </location>
</feature>
<dbReference type="SUPFAM" id="SSF48403">
    <property type="entry name" value="Ankyrin repeat"/>
    <property type="match status" value="3"/>
</dbReference>
<dbReference type="PANTHER" id="PTHR24189:SF50">
    <property type="entry name" value="ANKYRIN REPEAT AND SOCS BOX PROTEIN 2"/>
    <property type="match status" value="1"/>
</dbReference>
<evidence type="ECO:0000256" key="3">
    <source>
        <dbReference type="PROSITE-ProRule" id="PRU00023"/>
    </source>
</evidence>
<comment type="caution">
    <text evidence="5">The sequence shown here is derived from an EMBL/GenBank/DDBJ whole genome shotgun (WGS) entry which is preliminary data.</text>
</comment>
<feature type="repeat" description="ANK" evidence="3">
    <location>
        <begin position="798"/>
        <end position="830"/>
    </location>
</feature>
<dbReference type="SMART" id="SM00248">
    <property type="entry name" value="ANK"/>
    <property type="match status" value="10"/>
</dbReference>
<dbReference type="PROSITE" id="PS50088">
    <property type="entry name" value="ANK_REPEAT"/>
    <property type="match status" value="4"/>
</dbReference>
<gene>
    <name evidence="5" type="ORF">P171DRAFT_52152</name>
</gene>
<feature type="region of interest" description="Disordered" evidence="4">
    <location>
        <begin position="882"/>
        <end position="920"/>
    </location>
</feature>
<evidence type="ECO:0000313" key="6">
    <source>
        <dbReference type="Proteomes" id="UP000799764"/>
    </source>
</evidence>
<feature type="repeat" description="ANK" evidence="3">
    <location>
        <begin position="855"/>
        <end position="883"/>
    </location>
</feature>
<dbReference type="OrthoDB" id="194358at2759"/>
<feature type="region of interest" description="Disordered" evidence="4">
    <location>
        <begin position="972"/>
        <end position="995"/>
    </location>
</feature>
<dbReference type="Gene3D" id="1.25.40.20">
    <property type="entry name" value="Ankyrin repeat-containing domain"/>
    <property type="match status" value="5"/>
</dbReference>
<dbReference type="InterPro" id="IPR002110">
    <property type="entry name" value="Ankyrin_rpt"/>
</dbReference>
<dbReference type="InterPro" id="IPR036770">
    <property type="entry name" value="Ankyrin_rpt-contain_sf"/>
</dbReference>
<accession>A0A9P4PF87</accession>
<dbReference type="EMBL" id="MU001503">
    <property type="protein sequence ID" value="KAF2442920.1"/>
    <property type="molecule type" value="Genomic_DNA"/>
</dbReference>
<feature type="compositionally biased region" description="Basic and acidic residues" evidence="4">
    <location>
        <begin position="980"/>
        <end position="992"/>
    </location>
</feature>
<evidence type="ECO:0000256" key="2">
    <source>
        <dbReference type="ARBA" id="ARBA00023043"/>
    </source>
</evidence>
<dbReference type="Pfam" id="PF13857">
    <property type="entry name" value="Ank_5"/>
    <property type="match status" value="1"/>
</dbReference>
<dbReference type="Pfam" id="PF00023">
    <property type="entry name" value="Ank"/>
    <property type="match status" value="1"/>
</dbReference>
<evidence type="ECO:0000256" key="1">
    <source>
        <dbReference type="ARBA" id="ARBA00022737"/>
    </source>
</evidence>
<dbReference type="PANTHER" id="PTHR24189">
    <property type="entry name" value="MYOTROPHIN"/>
    <property type="match status" value="1"/>
</dbReference>
<dbReference type="PRINTS" id="PR01415">
    <property type="entry name" value="ANKYRIN"/>
</dbReference>
<reference evidence="5" key="1">
    <citation type="journal article" date="2020" name="Stud. Mycol.">
        <title>101 Dothideomycetes genomes: a test case for predicting lifestyles and emergence of pathogens.</title>
        <authorList>
            <person name="Haridas S."/>
            <person name="Albert R."/>
            <person name="Binder M."/>
            <person name="Bloem J."/>
            <person name="Labutti K."/>
            <person name="Salamov A."/>
            <person name="Andreopoulos B."/>
            <person name="Baker S."/>
            <person name="Barry K."/>
            <person name="Bills G."/>
            <person name="Bluhm B."/>
            <person name="Cannon C."/>
            <person name="Castanera R."/>
            <person name="Culley D."/>
            <person name="Daum C."/>
            <person name="Ezra D."/>
            <person name="Gonzalez J."/>
            <person name="Henrissat B."/>
            <person name="Kuo A."/>
            <person name="Liang C."/>
            <person name="Lipzen A."/>
            <person name="Lutzoni F."/>
            <person name="Magnuson J."/>
            <person name="Mondo S."/>
            <person name="Nolan M."/>
            <person name="Ohm R."/>
            <person name="Pangilinan J."/>
            <person name="Park H.-J."/>
            <person name="Ramirez L."/>
            <person name="Alfaro M."/>
            <person name="Sun H."/>
            <person name="Tritt A."/>
            <person name="Yoshinaga Y."/>
            <person name="Zwiers L.-H."/>
            <person name="Turgeon B."/>
            <person name="Goodwin S."/>
            <person name="Spatafora J."/>
            <person name="Crous P."/>
            <person name="Grigoriev I."/>
        </authorList>
    </citation>
    <scope>NUCLEOTIDE SEQUENCE</scope>
    <source>
        <strain evidence="5">CBS 690.94</strain>
    </source>
</reference>
<protein>
    <submittedName>
        <fullName evidence="5">Ankyrin</fullName>
    </submittedName>
</protein>
<dbReference type="Pfam" id="PF12796">
    <property type="entry name" value="Ank_2"/>
    <property type="match status" value="1"/>
</dbReference>
<proteinExistence type="predicted"/>
<feature type="repeat" description="ANK" evidence="3">
    <location>
        <begin position="291"/>
        <end position="323"/>
    </location>
</feature>
<feature type="region of interest" description="Disordered" evidence="4">
    <location>
        <begin position="677"/>
        <end position="705"/>
    </location>
</feature>
<keyword evidence="2 3" id="KW-0040">ANK repeat</keyword>
<dbReference type="InterPro" id="IPR050745">
    <property type="entry name" value="Multifunctional_regulatory"/>
</dbReference>
<sequence length="1015" mass="113235">MLGSDGGLVALHTLRYASILDVSKHSFWVWFLVLADYMCTNSAKPESIISSAWEEDYKKLRLSPKYGTVLRDVCLTKLFDMDHTVHNLLDDPSLPLTESASCAKGPTWTARDGYGLIDRYHLAYGEYEYTSFAKAAECMEHGRIARARFLSTDVPTPTMIWTCISDGAPVALKTILSPINDINWLDQVPEHIMYRRRLWHGWSTGTGEDLRKRRELGWTEPWPPALTAITRAMMDHPDAEVFSILADWLASSAHAEDYAQLFWKAGGFLEPSFCRRLIKTGASVEVQCRNDGMTALHVAASVWDHDIVDILVELGADPTTKTSNGLTALQLFLCGPERIIKDTQSSFSVSSRSAFKRLPPREQQRRRKNRILSTLQALCKALPTKSPLDQLSARGEYPLMLAVKTSPTATKGLIRAGANVEQTDQWGRTALMHFFCGGITGRSTKTLKHLLEAGADSSAFDAAGHSTLQYWVREVTSMDLASLYPGSNRFNTSFDALTSTGPLSDNDTLIRTLAPTEFPLAAAARLGNTKLCWALCMAGADPNKHGLTTKTRLPEGSGTQSSHLEDLSWKPLLIALMHNAYTTAAILLSYGADVTFKTPSRQRTKYNKYSVKTCGTTALHVAVKRHPSDHVGFNMSLSTGGFSDCTFLAVGHPEHQTLKENTEMKLAIHARRQWEKSESHKKRFKDESSDSEYELPKTKPYNDNTGDKLLPYDKLSETMLQGVHTKLNDPLYFKIIDQKLTPALRQAAIVELLLKKGAPVNAKTQEGRTPLHVAVDSNLDLVLLLLKYGTDPNVATADGITPLMQAASRGDRELVKILLLAGADPDAQLIVAPLEKRQCASFIARSHWTFRQCDAPLTAMVVAAERGHYGVVELLLQHGADPNKPIEHHAHGRLPSNRDKRRRARHHEEPNSSDSEVEPEEWKGYISIGTALSWARDEVRELLLRNGANPEKEQPLRECDCAVIEKRKERGWLDDSEDDLPAKSDGEDSDSKLRRHRFPSRRVVKWDGDTDDNDW</sequence>
<dbReference type="Proteomes" id="UP000799764">
    <property type="component" value="Unassembled WGS sequence"/>
</dbReference>
<organism evidence="5 6">
    <name type="scientific">Karstenula rhodostoma CBS 690.94</name>
    <dbReference type="NCBI Taxonomy" id="1392251"/>
    <lineage>
        <taxon>Eukaryota</taxon>
        <taxon>Fungi</taxon>
        <taxon>Dikarya</taxon>
        <taxon>Ascomycota</taxon>
        <taxon>Pezizomycotina</taxon>
        <taxon>Dothideomycetes</taxon>
        <taxon>Pleosporomycetidae</taxon>
        <taxon>Pleosporales</taxon>
        <taxon>Massarineae</taxon>
        <taxon>Didymosphaeriaceae</taxon>
        <taxon>Karstenula</taxon>
    </lineage>
</organism>
<dbReference type="AlphaFoldDB" id="A0A9P4PF87"/>
<keyword evidence="6" id="KW-1185">Reference proteome</keyword>